<dbReference type="EMBL" id="CP036268">
    <property type="protein sequence ID" value="QDT36474.1"/>
    <property type="molecule type" value="Genomic_DNA"/>
</dbReference>
<dbReference type="OrthoDB" id="277020at2"/>
<name>A0A517QXY7_9PLAN</name>
<dbReference type="AlphaFoldDB" id="A0A517QXY7"/>
<evidence type="ECO:0000313" key="2">
    <source>
        <dbReference type="EMBL" id="QDT36474.1"/>
    </source>
</evidence>
<keyword evidence="3" id="KW-1185">Reference proteome</keyword>
<organism evidence="2 3">
    <name type="scientific">Stratiformator vulcanicus</name>
    <dbReference type="NCBI Taxonomy" id="2527980"/>
    <lineage>
        <taxon>Bacteria</taxon>
        <taxon>Pseudomonadati</taxon>
        <taxon>Planctomycetota</taxon>
        <taxon>Planctomycetia</taxon>
        <taxon>Planctomycetales</taxon>
        <taxon>Planctomycetaceae</taxon>
        <taxon>Stratiformator</taxon>
    </lineage>
</organism>
<evidence type="ECO:0000256" key="1">
    <source>
        <dbReference type="SAM" id="MobiDB-lite"/>
    </source>
</evidence>
<sequence length="307" mass="33813">MVRFTLMAVLCGVFLLGKGTFVLGQDEIEPVAIDPIGASTAGTSEGRRRAIERKLKLERRLDEAMPGVEFNFIPLSAVLVEFSKQTGIEFLIEEEALIDEGISLETEIKFSTAQAKITVRDALRAILTPLNLVAINDSGVVRLTTGYVEEKTLEVRVYNVRNFLKGAAVSRGTQWAGRPWGFNSAGAMGCFPGSGPRPCLDADPMSELMNAVITTTTGPWLAVDGIGGTLDQRQGLLVVYQSQRVHREIADLFRQLRAADESRDWSEGFPKNPTAEDKAEQAAYNEQLRRRIEENYKSQESAAKDSD</sequence>
<protein>
    <submittedName>
        <fullName evidence="2">Uncharacterized protein</fullName>
    </submittedName>
</protein>
<dbReference type="Proteomes" id="UP000317318">
    <property type="component" value="Chromosome"/>
</dbReference>
<dbReference type="RefSeq" id="WP_145362676.1">
    <property type="nucleotide sequence ID" value="NZ_CP036268.1"/>
</dbReference>
<dbReference type="KEGG" id="svp:Pan189_08310"/>
<reference evidence="2 3" key="1">
    <citation type="submission" date="2019-02" db="EMBL/GenBank/DDBJ databases">
        <title>Deep-cultivation of Planctomycetes and their phenomic and genomic characterization uncovers novel biology.</title>
        <authorList>
            <person name="Wiegand S."/>
            <person name="Jogler M."/>
            <person name="Boedeker C."/>
            <person name="Pinto D."/>
            <person name="Vollmers J."/>
            <person name="Rivas-Marin E."/>
            <person name="Kohn T."/>
            <person name="Peeters S.H."/>
            <person name="Heuer A."/>
            <person name="Rast P."/>
            <person name="Oberbeckmann S."/>
            <person name="Bunk B."/>
            <person name="Jeske O."/>
            <person name="Meyerdierks A."/>
            <person name="Storesund J.E."/>
            <person name="Kallscheuer N."/>
            <person name="Luecker S."/>
            <person name="Lage O.M."/>
            <person name="Pohl T."/>
            <person name="Merkel B.J."/>
            <person name="Hornburger P."/>
            <person name="Mueller R.-W."/>
            <person name="Bruemmer F."/>
            <person name="Labrenz M."/>
            <person name="Spormann A.M."/>
            <person name="Op den Camp H."/>
            <person name="Overmann J."/>
            <person name="Amann R."/>
            <person name="Jetten M.S.M."/>
            <person name="Mascher T."/>
            <person name="Medema M.H."/>
            <person name="Devos D.P."/>
            <person name="Kaster A.-K."/>
            <person name="Ovreas L."/>
            <person name="Rohde M."/>
            <person name="Galperin M.Y."/>
            <person name="Jogler C."/>
        </authorList>
    </citation>
    <scope>NUCLEOTIDE SEQUENCE [LARGE SCALE GENOMIC DNA]</scope>
    <source>
        <strain evidence="2 3">Pan189</strain>
    </source>
</reference>
<accession>A0A517QXY7</accession>
<proteinExistence type="predicted"/>
<feature type="region of interest" description="Disordered" evidence="1">
    <location>
        <begin position="262"/>
        <end position="284"/>
    </location>
</feature>
<evidence type="ECO:0000313" key="3">
    <source>
        <dbReference type="Proteomes" id="UP000317318"/>
    </source>
</evidence>
<gene>
    <name evidence="2" type="ORF">Pan189_08310</name>
</gene>